<comment type="caution">
    <text evidence="8">The sequence shown here is derived from an EMBL/GenBank/DDBJ whole genome shotgun (WGS) entry which is preliminary data.</text>
</comment>
<keyword evidence="2 6" id="KW-0889">Transcription antitermination</keyword>
<dbReference type="EMBL" id="MELI01000088">
    <property type="protein sequence ID" value="OFW32712.1"/>
    <property type="molecule type" value="Genomic_DNA"/>
</dbReference>
<evidence type="ECO:0000256" key="3">
    <source>
        <dbReference type="ARBA" id="ARBA00022884"/>
    </source>
</evidence>
<dbReference type="GO" id="GO:0005829">
    <property type="term" value="C:cytosol"/>
    <property type="evidence" value="ECO:0007669"/>
    <property type="project" value="TreeGrafter"/>
</dbReference>
<comment type="function">
    <text evidence="6">Involved in transcription antitermination. Required for transcription of ribosomal RNA (rRNA) genes. Binds specifically to the boxA antiterminator sequence of the ribosomal RNA (rrn) operons.</text>
</comment>
<protein>
    <recommendedName>
        <fullName evidence="6">Transcription antitermination protein NusB</fullName>
    </recommendedName>
    <alternativeName>
        <fullName evidence="6">Antitermination factor NusB</fullName>
    </alternativeName>
</protein>
<dbReference type="GO" id="GO:0006353">
    <property type="term" value="P:DNA-templated transcription termination"/>
    <property type="evidence" value="ECO:0007669"/>
    <property type="project" value="UniProtKB-UniRule"/>
</dbReference>
<evidence type="ECO:0000313" key="9">
    <source>
        <dbReference type="Proteomes" id="UP000178086"/>
    </source>
</evidence>
<dbReference type="PANTHER" id="PTHR11078:SF3">
    <property type="entry name" value="ANTITERMINATION NUSB DOMAIN-CONTAINING PROTEIN"/>
    <property type="match status" value="1"/>
</dbReference>
<feature type="domain" description="NusB/RsmB/TIM44" evidence="7">
    <location>
        <begin position="5"/>
        <end position="128"/>
    </location>
</feature>
<reference evidence="8 9" key="1">
    <citation type="journal article" date="2016" name="Nat. Commun.">
        <title>Thousands of microbial genomes shed light on interconnected biogeochemical processes in an aquifer system.</title>
        <authorList>
            <person name="Anantharaman K."/>
            <person name="Brown C.T."/>
            <person name="Hug L.A."/>
            <person name="Sharon I."/>
            <person name="Castelle C.J."/>
            <person name="Probst A.J."/>
            <person name="Thomas B.C."/>
            <person name="Singh A."/>
            <person name="Wilkins M.J."/>
            <person name="Karaoz U."/>
            <person name="Brodie E.L."/>
            <person name="Williams K.H."/>
            <person name="Hubbard S.S."/>
            <person name="Banfield J.F."/>
        </authorList>
    </citation>
    <scope>NUCLEOTIDE SEQUENCE [LARGE SCALE GENOMIC DNA]</scope>
</reference>
<dbReference type="GO" id="GO:0003723">
    <property type="term" value="F:RNA binding"/>
    <property type="evidence" value="ECO:0007669"/>
    <property type="project" value="UniProtKB-UniRule"/>
</dbReference>
<evidence type="ECO:0000313" key="8">
    <source>
        <dbReference type="EMBL" id="OFW32712.1"/>
    </source>
</evidence>
<evidence type="ECO:0000256" key="1">
    <source>
        <dbReference type="ARBA" id="ARBA00005952"/>
    </source>
</evidence>
<dbReference type="HAMAP" id="MF_00073">
    <property type="entry name" value="NusB"/>
    <property type="match status" value="1"/>
</dbReference>
<dbReference type="Gene3D" id="1.10.940.10">
    <property type="entry name" value="NusB-like"/>
    <property type="match status" value="1"/>
</dbReference>
<sequence length="138" mass="15725">MSERRKARKDALEILYENEITGQPFGEIIKNRILAREEAPSDFTITLIYGVDKNRAAIDEVISSHTDNWALERMPIVDRNLIRIGLYEMMHEEDIPVSVSINEVVELAKVYGMEESSKFVNGILGRIATELKQSQQSS</sequence>
<dbReference type="GO" id="GO:0031564">
    <property type="term" value="P:transcription antitermination"/>
    <property type="evidence" value="ECO:0007669"/>
    <property type="project" value="UniProtKB-KW"/>
</dbReference>
<comment type="similarity">
    <text evidence="1 6">Belongs to the NusB family.</text>
</comment>
<dbReference type="InterPro" id="IPR011605">
    <property type="entry name" value="NusB_fam"/>
</dbReference>
<accession>A0A1F2UI71</accession>
<evidence type="ECO:0000256" key="5">
    <source>
        <dbReference type="ARBA" id="ARBA00023163"/>
    </source>
</evidence>
<dbReference type="SUPFAM" id="SSF48013">
    <property type="entry name" value="NusB-like"/>
    <property type="match status" value="1"/>
</dbReference>
<dbReference type="Pfam" id="PF01029">
    <property type="entry name" value="NusB"/>
    <property type="match status" value="1"/>
</dbReference>
<organism evidence="8 9">
    <name type="scientific">Candidatus Aquicultor primus</name>
    <dbReference type="NCBI Taxonomy" id="1797195"/>
    <lineage>
        <taxon>Bacteria</taxon>
        <taxon>Bacillati</taxon>
        <taxon>Actinomycetota</taxon>
        <taxon>Candidatus Aquicultoria</taxon>
        <taxon>Candidatus Aquicultorales</taxon>
        <taxon>Candidatus Aquicultoraceae</taxon>
        <taxon>Candidatus Aquicultor</taxon>
    </lineage>
</organism>
<keyword evidence="4 6" id="KW-0805">Transcription regulation</keyword>
<evidence type="ECO:0000256" key="6">
    <source>
        <dbReference type="HAMAP-Rule" id="MF_00073"/>
    </source>
</evidence>
<proteinExistence type="inferred from homology"/>
<keyword evidence="3 6" id="KW-0694">RNA-binding</keyword>
<evidence type="ECO:0000256" key="4">
    <source>
        <dbReference type="ARBA" id="ARBA00023015"/>
    </source>
</evidence>
<keyword evidence="5 6" id="KW-0804">Transcription</keyword>
<evidence type="ECO:0000256" key="2">
    <source>
        <dbReference type="ARBA" id="ARBA00022814"/>
    </source>
</evidence>
<gene>
    <name evidence="6" type="primary">nusB</name>
    <name evidence="8" type="ORF">A2074_03055</name>
</gene>
<dbReference type="Proteomes" id="UP000178086">
    <property type="component" value="Unassembled WGS sequence"/>
</dbReference>
<dbReference type="InterPro" id="IPR006027">
    <property type="entry name" value="NusB_RsmB_TIM44"/>
</dbReference>
<dbReference type="NCBIfam" id="TIGR01951">
    <property type="entry name" value="nusB"/>
    <property type="match status" value="1"/>
</dbReference>
<evidence type="ECO:0000259" key="7">
    <source>
        <dbReference type="Pfam" id="PF01029"/>
    </source>
</evidence>
<dbReference type="InterPro" id="IPR035926">
    <property type="entry name" value="NusB-like_sf"/>
</dbReference>
<name>A0A1F2UI71_9ACTN</name>
<dbReference type="PANTHER" id="PTHR11078">
    <property type="entry name" value="N UTILIZATION SUBSTANCE PROTEIN B-RELATED"/>
    <property type="match status" value="1"/>
</dbReference>
<dbReference type="AlphaFoldDB" id="A0A1F2UI71"/>